<keyword evidence="3" id="KW-1185">Reference proteome</keyword>
<evidence type="ECO:0000313" key="3">
    <source>
        <dbReference type="Proteomes" id="UP000887565"/>
    </source>
</evidence>
<evidence type="ECO:0000259" key="2">
    <source>
        <dbReference type="Pfam" id="PF13843"/>
    </source>
</evidence>
<feature type="domain" description="PiggyBac transposable element-derived protein" evidence="2">
    <location>
        <begin position="23"/>
        <end position="132"/>
    </location>
</feature>
<sequence>MANDASHHSYVPFQHTIFICIQLIGLLYLIGLEQRRHLGVEDLFSTKPGIGSVYAATVFSKHRFKQLLSALRFDDKTNRDPDDPLAAIRLFFDQFTENCRTCYVPGSFITIDESMADFCGRCKFKMYLPSKTVISFTLNLRNSARTFTMDNFFTSIPLAEKLLQDRTYCVATVRPNRRFIPHEFVEQKYSLNQMGFIFHKHLSLAKFQSKTEKAVYLLSMKHPSTLVGTCGEGMY</sequence>
<reference evidence="4" key="1">
    <citation type="submission" date="2022-11" db="UniProtKB">
        <authorList>
            <consortium name="WormBaseParasite"/>
        </authorList>
    </citation>
    <scope>IDENTIFICATION</scope>
</reference>
<dbReference type="Pfam" id="PF13843">
    <property type="entry name" value="DDE_Tnp_1_7"/>
    <property type="match status" value="1"/>
</dbReference>
<dbReference type="OMA" id="VNVRDIW"/>
<name>A0A915HV48_ROMCU</name>
<dbReference type="PANTHER" id="PTHR46599">
    <property type="entry name" value="PIGGYBAC TRANSPOSABLE ELEMENT-DERIVED PROTEIN 4"/>
    <property type="match status" value="1"/>
</dbReference>
<feature type="transmembrane region" description="Helical" evidence="1">
    <location>
        <begin position="12"/>
        <end position="30"/>
    </location>
</feature>
<dbReference type="PANTHER" id="PTHR46599:SF3">
    <property type="entry name" value="PIGGYBAC TRANSPOSABLE ELEMENT-DERIVED PROTEIN 4"/>
    <property type="match status" value="1"/>
</dbReference>
<dbReference type="WBParaSite" id="nRc.2.0.1.t05287-RA">
    <property type="protein sequence ID" value="nRc.2.0.1.t05287-RA"/>
    <property type="gene ID" value="nRc.2.0.1.g05287"/>
</dbReference>
<protein>
    <submittedName>
        <fullName evidence="4">PiggyBac transposable element-derived protein domain-containing protein</fullName>
    </submittedName>
</protein>
<keyword evidence="1" id="KW-1133">Transmembrane helix</keyword>
<keyword evidence="1" id="KW-0472">Membrane</keyword>
<dbReference type="Proteomes" id="UP000887565">
    <property type="component" value="Unplaced"/>
</dbReference>
<evidence type="ECO:0000256" key="1">
    <source>
        <dbReference type="SAM" id="Phobius"/>
    </source>
</evidence>
<dbReference type="InterPro" id="IPR029526">
    <property type="entry name" value="PGBD"/>
</dbReference>
<organism evidence="3 4">
    <name type="scientific">Romanomermis culicivorax</name>
    <name type="common">Nematode worm</name>
    <dbReference type="NCBI Taxonomy" id="13658"/>
    <lineage>
        <taxon>Eukaryota</taxon>
        <taxon>Metazoa</taxon>
        <taxon>Ecdysozoa</taxon>
        <taxon>Nematoda</taxon>
        <taxon>Enoplea</taxon>
        <taxon>Dorylaimia</taxon>
        <taxon>Mermithida</taxon>
        <taxon>Mermithoidea</taxon>
        <taxon>Mermithidae</taxon>
        <taxon>Romanomermis</taxon>
    </lineage>
</organism>
<proteinExistence type="predicted"/>
<evidence type="ECO:0000313" key="4">
    <source>
        <dbReference type="WBParaSite" id="nRc.2.0.1.t05287-RA"/>
    </source>
</evidence>
<dbReference type="AlphaFoldDB" id="A0A915HV48"/>
<keyword evidence="1" id="KW-0812">Transmembrane</keyword>
<accession>A0A915HV48</accession>